<evidence type="ECO:0000256" key="7">
    <source>
        <dbReference type="SAM" id="MobiDB-lite"/>
    </source>
</evidence>
<feature type="transmembrane region" description="Helical" evidence="8">
    <location>
        <begin position="133"/>
        <end position="153"/>
    </location>
</feature>
<keyword evidence="8" id="KW-1133">Transmembrane helix</keyword>
<dbReference type="InterPro" id="IPR014371">
    <property type="entry name" value="Oat_ACAT_DAG_ARE"/>
</dbReference>
<evidence type="ECO:0000256" key="8">
    <source>
        <dbReference type="SAM" id="Phobius"/>
    </source>
</evidence>
<comment type="subcellular location">
    <subcellularLocation>
        <location evidence="1">Endoplasmic reticulum membrane</location>
        <topology evidence="1">Multi-pass membrane protein</topology>
    </subcellularLocation>
</comment>
<comment type="pathway">
    <text evidence="2">Lipid metabolism.</text>
</comment>
<dbReference type="PANTHER" id="PTHR10408:SF7">
    <property type="entry name" value="DIACYLGLYCEROL O-ACYLTRANSFERASE 1"/>
    <property type="match status" value="1"/>
</dbReference>
<feature type="transmembrane region" description="Helical" evidence="8">
    <location>
        <begin position="90"/>
        <end position="113"/>
    </location>
</feature>
<keyword evidence="8" id="KW-0812">Transmembrane</keyword>
<evidence type="ECO:0000313" key="9">
    <source>
        <dbReference type="EMBL" id="KAL1238384.1"/>
    </source>
</evidence>
<keyword evidence="8" id="KW-0472">Membrane</keyword>
<evidence type="ECO:0000256" key="1">
    <source>
        <dbReference type="ARBA" id="ARBA00004477"/>
    </source>
</evidence>
<evidence type="ECO:0000256" key="2">
    <source>
        <dbReference type="ARBA" id="ARBA00005189"/>
    </source>
</evidence>
<keyword evidence="6" id="KW-0012">Acyltransferase</keyword>
<dbReference type="PANTHER" id="PTHR10408">
    <property type="entry name" value="STEROL O-ACYLTRANSFERASE"/>
    <property type="match status" value="1"/>
</dbReference>
<feature type="transmembrane region" description="Helical" evidence="8">
    <location>
        <begin position="213"/>
        <end position="232"/>
    </location>
</feature>
<evidence type="ECO:0000313" key="10">
    <source>
        <dbReference type="Proteomes" id="UP001558632"/>
    </source>
</evidence>
<keyword evidence="5" id="KW-0256">Endoplasmic reticulum</keyword>
<proteinExistence type="predicted"/>
<feature type="region of interest" description="Disordered" evidence="7">
    <location>
        <begin position="1"/>
        <end position="34"/>
    </location>
</feature>
<evidence type="ECO:0000256" key="6">
    <source>
        <dbReference type="ARBA" id="ARBA00023315"/>
    </source>
</evidence>
<feature type="compositionally biased region" description="Polar residues" evidence="7">
    <location>
        <begin position="22"/>
        <end position="33"/>
    </location>
</feature>
<feature type="transmembrane region" description="Helical" evidence="8">
    <location>
        <begin position="293"/>
        <end position="311"/>
    </location>
</feature>
<evidence type="ECO:0000256" key="5">
    <source>
        <dbReference type="ARBA" id="ARBA00022824"/>
    </source>
</evidence>
<reference evidence="9 10" key="1">
    <citation type="submission" date="2024-07" db="EMBL/GenBank/DDBJ databases">
        <title>Enhanced genomic and transcriptomic resources for Trichinella pseudospiralis and T. spiralis underpin the discovery of pronounced molecular differences between stages and species.</title>
        <authorList>
            <person name="Pasi K.K."/>
            <person name="La Rosa G."/>
            <person name="Gomez-Morales M.A."/>
            <person name="Tosini F."/>
            <person name="Sumanam S."/>
            <person name="Young N.D."/>
            <person name="Chang B.C."/>
            <person name="Robin G.B."/>
        </authorList>
    </citation>
    <scope>NUCLEOTIDE SEQUENCE [LARGE SCALE GENOMIC DNA]</scope>
    <source>
        <strain evidence="9">ISS534</strain>
    </source>
</reference>
<sequence>MDVKIRKVQNMSDGSKKADAGTKTSNGRWNSSPDRPCHIAEDSLLCSSNTLTNYRGFFTFSMILLVLSNLRVALENFIKYGLLINHKKILLDYVAHVNTFPVILVLLVSHLFIWTAFITEKLSLKNILSNRMVFMITFVNTSTILFFPAIIILASDINPLVASFCLMCYAILYLKLISYAHVNYWCRCDYFLKAKGGVTDFAPNANSSSHKSYPANLTIFNLYYFILAPTLCYELNYPRTKKIRKTFLLKRFLEVLFLPQVVFALCQQWIYPLMMNAVEPLKMMDYSRMLERMLKLAVPNIIICIFGKVGIYQFTDGVSVICIFHCCHVAIQNLSLIFWHACSNSVERFDDSCAKIPSNMGKFSCLAINYSRTTFDYTYVLSRLFC</sequence>
<comment type="caution">
    <text evidence="9">The sequence shown here is derived from an EMBL/GenBank/DDBJ whole genome shotgun (WGS) entry which is preliminary data.</text>
</comment>
<evidence type="ECO:0000256" key="3">
    <source>
        <dbReference type="ARBA" id="ARBA00013244"/>
    </source>
</evidence>
<evidence type="ECO:0000256" key="4">
    <source>
        <dbReference type="ARBA" id="ARBA00022679"/>
    </source>
</evidence>
<accession>A0ABR3KIN4</accession>
<gene>
    <name evidence="9" type="ORF">TSPI_00559</name>
</gene>
<feature type="transmembrane region" description="Helical" evidence="8">
    <location>
        <begin position="160"/>
        <end position="182"/>
    </location>
</feature>
<keyword evidence="4" id="KW-0808">Transferase</keyword>
<name>A0ABR3KIN4_TRISP</name>
<dbReference type="EMBL" id="JBEUSY010000318">
    <property type="protein sequence ID" value="KAL1238384.1"/>
    <property type="molecule type" value="Genomic_DNA"/>
</dbReference>
<protein>
    <recommendedName>
        <fullName evidence="3">diacylglycerol O-acyltransferase</fullName>
        <ecNumber evidence="3">2.3.1.20</ecNumber>
    </recommendedName>
</protein>
<feature type="transmembrane region" description="Helical" evidence="8">
    <location>
        <begin position="318"/>
        <end position="339"/>
    </location>
</feature>
<organism evidence="9 10">
    <name type="scientific">Trichinella spiralis</name>
    <name type="common">Trichina worm</name>
    <dbReference type="NCBI Taxonomy" id="6334"/>
    <lineage>
        <taxon>Eukaryota</taxon>
        <taxon>Metazoa</taxon>
        <taxon>Ecdysozoa</taxon>
        <taxon>Nematoda</taxon>
        <taxon>Enoplea</taxon>
        <taxon>Dorylaimia</taxon>
        <taxon>Trichinellida</taxon>
        <taxon>Trichinellidae</taxon>
        <taxon>Trichinella</taxon>
    </lineage>
</organism>
<keyword evidence="10" id="KW-1185">Reference proteome</keyword>
<dbReference type="Proteomes" id="UP001558632">
    <property type="component" value="Unassembled WGS sequence"/>
</dbReference>
<dbReference type="EC" id="2.3.1.20" evidence="3"/>